<evidence type="ECO:0000259" key="1">
    <source>
        <dbReference type="Pfam" id="PF18741"/>
    </source>
</evidence>
<dbReference type="Gene3D" id="3.40.960.10">
    <property type="entry name" value="VSR Endonuclease"/>
    <property type="match status" value="1"/>
</dbReference>
<evidence type="ECO:0000313" key="2">
    <source>
        <dbReference type="EMBL" id="MXP20060.1"/>
    </source>
</evidence>
<proteinExistence type="predicted"/>
<dbReference type="AlphaFoldDB" id="A0A6L7GJD0"/>
<dbReference type="EMBL" id="WMBR01000001">
    <property type="protein sequence ID" value="MXP20060.1"/>
    <property type="molecule type" value="Genomic_DNA"/>
</dbReference>
<dbReference type="Proteomes" id="UP000475545">
    <property type="component" value="Unassembled WGS sequence"/>
</dbReference>
<name>A0A6L7GJD0_9ACTN</name>
<dbReference type="RefSeq" id="WP_160900229.1">
    <property type="nucleotide sequence ID" value="NZ_CP102850.1"/>
</dbReference>
<dbReference type="InterPro" id="IPR011335">
    <property type="entry name" value="Restrct_endonuc-II-like"/>
</dbReference>
<gene>
    <name evidence="2" type="ORF">GIY30_01585</name>
</gene>
<comment type="caution">
    <text evidence="2">The sequence shown here is derived from an EMBL/GenBank/DDBJ whole genome shotgun (WGS) entry which is preliminary data.</text>
</comment>
<organism evidence="2 3">
    <name type="scientific">Gordonia mangrovi</name>
    <dbReference type="NCBI Taxonomy" id="2665643"/>
    <lineage>
        <taxon>Bacteria</taxon>
        <taxon>Bacillati</taxon>
        <taxon>Actinomycetota</taxon>
        <taxon>Actinomycetes</taxon>
        <taxon>Mycobacteriales</taxon>
        <taxon>Gordoniaceae</taxon>
        <taxon>Gordonia</taxon>
    </lineage>
</organism>
<feature type="domain" description="Restriction endonuclease type II-like" evidence="1">
    <location>
        <begin position="212"/>
        <end position="288"/>
    </location>
</feature>
<dbReference type="InterPro" id="IPR049468">
    <property type="entry name" value="Restrct_endonuc-II-like_dom"/>
</dbReference>
<accession>A0A6L7GJD0</accession>
<protein>
    <submittedName>
        <fullName evidence="2">DUF559 domain-containing protein</fullName>
    </submittedName>
</protein>
<sequence>MTFEHQATPRTISRKDALTDLGLTPEQFAAEFTVLRGNNHLHRGQLMTAQQRIITVVDQAHGDPVIAGESALIMYGSRWHDDDFTIELIRGTSASGRPARGTVTRRLDLSPTEIVEIQGRKVTSPLRTAFDLGRQRSRMQAIGDLDALAAVVPLDLDELMAFAVKHKRSRYVRVLRELIPLIDGRAESPRESALRLFMHDVGLPKPDLQVEVRDEFGKVIARCDLAYEAAKIAIEYDGEAYHSTPEQLAHDSVRTVALDRLEWKVIRVTAKRLRSEPFVVVEEVWDALRARGFYFC</sequence>
<dbReference type="Pfam" id="PF18741">
    <property type="entry name" value="MTES_1575"/>
    <property type="match status" value="1"/>
</dbReference>
<evidence type="ECO:0000313" key="3">
    <source>
        <dbReference type="Proteomes" id="UP000475545"/>
    </source>
</evidence>
<keyword evidence="3" id="KW-1185">Reference proteome</keyword>
<reference evidence="2 3" key="1">
    <citation type="submission" date="2019-11" db="EMBL/GenBank/DDBJ databases">
        <title>Gordonia sp. nov., a novel actinobacterium isolated from mangrove soil in Hainan.</title>
        <authorList>
            <person name="Huang X."/>
            <person name="Xie Y."/>
            <person name="Chu X."/>
            <person name="Xiao K."/>
        </authorList>
    </citation>
    <scope>NUCLEOTIDE SEQUENCE [LARGE SCALE GENOMIC DNA]</scope>
    <source>
        <strain evidence="2 3">HNM0687</strain>
    </source>
</reference>
<dbReference type="SUPFAM" id="SSF52980">
    <property type="entry name" value="Restriction endonuclease-like"/>
    <property type="match status" value="1"/>
</dbReference>